<name>A0AAW0KK66_QUESU</name>
<sequence>MDKTVPGKEVPDEVTRESLISISYSEPDRVPTTKLSSEKLNESPETGVYLFHFHLENSRISRTVGSILWILWYVVLLNCGDIKCVDFWSTCNALRVFLEVYIIVK</sequence>
<evidence type="ECO:0000313" key="1">
    <source>
        <dbReference type="EMBL" id="KAK7838981.1"/>
    </source>
</evidence>
<dbReference type="Proteomes" id="UP000237347">
    <property type="component" value="Unassembled WGS sequence"/>
</dbReference>
<comment type="caution">
    <text evidence="1">The sequence shown here is derived from an EMBL/GenBank/DDBJ whole genome shotgun (WGS) entry which is preliminary data.</text>
</comment>
<accession>A0AAW0KK66</accession>
<protein>
    <submittedName>
        <fullName evidence="1">Uncharacterized protein</fullName>
    </submittedName>
</protein>
<keyword evidence="2" id="KW-1185">Reference proteome</keyword>
<dbReference type="Pfam" id="PF21737">
    <property type="entry name" value="DUF6865"/>
    <property type="match status" value="1"/>
</dbReference>
<evidence type="ECO:0000313" key="2">
    <source>
        <dbReference type="Proteomes" id="UP000237347"/>
    </source>
</evidence>
<reference evidence="1 2" key="1">
    <citation type="journal article" date="2018" name="Sci. Data">
        <title>The draft genome sequence of cork oak.</title>
        <authorList>
            <person name="Ramos A.M."/>
            <person name="Usie A."/>
            <person name="Barbosa P."/>
            <person name="Barros P.M."/>
            <person name="Capote T."/>
            <person name="Chaves I."/>
            <person name="Simoes F."/>
            <person name="Abreu I."/>
            <person name="Carrasquinho I."/>
            <person name="Faro C."/>
            <person name="Guimaraes J.B."/>
            <person name="Mendonca D."/>
            <person name="Nobrega F."/>
            <person name="Rodrigues L."/>
            <person name="Saibo N.J.M."/>
            <person name="Varela M.C."/>
            <person name="Egas C."/>
            <person name="Matos J."/>
            <person name="Miguel C.M."/>
            <person name="Oliveira M.M."/>
            <person name="Ricardo C.P."/>
            <person name="Goncalves S."/>
        </authorList>
    </citation>
    <scope>NUCLEOTIDE SEQUENCE [LARGE SCALE GENOMIC DNA]</scope>
    <source>
        <strain evidence="2">cv. HL8</strain>
    </source>
</reference>
<dbReference type="InterPro" id="IPR049198">
    <property type="entry name" value="DUF6865"/>
</dbReference>
<organism evidence="1 2">
    <name type="scientific">Quercus suber</name>
    <name type="common">Cork oak</name>
    <dbReference type="NCBI Taxonomy" id="58331"/>
    <lineage>
        <taxon>Eukaryota</taxon>
        <taxon>Viridiplantae</taxon>
        <taxon>Streptophyta</taxon>
        <taxon>Embryophyta</taxon>
        <taxon>Tracheophyta</taxon>
        <taxon>Spermatophyta</taxon>
        <taxon>Magnoliopsida</taxon>
        <taxon>eudicotyledons</taxon>
        <taxon>Gunneridae</taxon>
        <taxon>Pentapetalae</taxon>
        <taxon>rosids</taxon>
        <taxon>fabids</taxon>
        <taxon>Fagales</taxon>
        <taxon>Fagaceae</taxon>
        <taxon>Quercus</taxon>
    </lineage>
</organism>
<dbReference type="AlphaFoldDB" id="A0AAW0KK66"/>
<proteinExistence type="predicted"/>
<dbReference type="EMBL" id="PKMF04000293">
    <property type="protein sequence ID" value="KAK7838981.1"/>
    <property type="molecule type" value="Genomic_DNA"/>
</dbReference>
<gene>
    <name evidence="1" type="ORF">CFP56_018879</name>
</gene>